<comment type="similarity">
    <text evidence="1">Belongs to the GST superfamily.</text>
</comment>
<dbReference type="InterPro" id="IPR004045">
    <property type="entry name" value="Glutathione_S-Trfase_N"/>
</dbReference>
<dbReference type="PANTHER" id="PTHR11260:SF781">
    <property type="entry name" value="GLUTATHIONE S-TRANSFERASE U19"/>
    <property type="match status" value="1"/>
</dbReference>
<accession>A0A9Q0Q441</accession>
<dbReference type="GO" id="GO:0006749">
    <property type="term" value="P:glutathione metabolic process"/>
    <property type="evidence" value="ECO:0007669"/>
    <property type="project" value="TreeGrafter"/>
</dbReference>
<dbReference type="Pfam" id="PF02798">
    <property type="entry name" value="GST_N"/>
    <property type="match status" value="1"/>
</dbReference>
<reference evidence="3" key="2">
    <citation type="journal article" date="2023" name="Int. J. Mol. Sci.">
        <title>De Novo Assembly and Annotation of 11 Diverse Shrub Willow (Salix) Genomes Reveals Novel Gene Organization in Sex-Linked Regions.</title>
        <authorList>
            <person name="Hyden B."/>
            <person name="Feng K."/>
            <person name="Yates T.B."/>
            <person name="Jawdy S."/>
            <person name="Cereghino C."/>
            <person name="Smart L.B."/>
            <person name="Muchero W."/>
        </authorList>
    </citation>
    <scope>NUCLEOTIDE SEQUENCE</scope>
    <source>
        <tissue evidence="3">Shoot tip</tissue>
    </source>
</reference>
<dbReference type="InterPro" id="IPR036249">
    <property type="entry name" value="Thioredoxin-like_sf"/>
</dbReference>
<name>A0A9Q0Q441_SALPP</name>
<comment type="function">
    <text evidence="1">Is involved in the conjugation of reduced glutathione to a wide number of exogenous and endogenous hydrophobic electrophiles.</text>
</comment>
<dbReference type="GO" id="GO:0004364">
    <property type="term" value="F:glutathione transferase activity"/>
    <property type="evidence" value="ECO:0007669"/>
    <property type="project" value="UniProtKB-UniRule"/>
</dbReference>
<dbReference type="SUPFAM" id="SSF52833">
    <property type="entry name" value="Thioredoxin-like"/>
    <property type="match status" value="1"/>
</dbReference>
<comment type="caution">
    <text evidence="3">The sequence shown here is derived from an EMBL/GenBank/DDBJ whole genome shotgun (WGS) entry which is preliminary data.</text>
</comment>
<evidence type="ECO:0000259" key="2">
    <source>
        <dbReference type="PROSITE" id="PS50404"/>
    </source>
</evidence>
<dbReference type="InterPro" id="IPR045073">
    <property type="entry name" value="Omega/Tau-like"/>
</dbReference>
<dbReference type="EMBL" id="JAPFFK010000017">
    <property type="protein sequence ID" value="KAJ6699691.1"/>
    <property type="molecule type" value="Genomic_DNA"/>
</dbReference>
<dbReference type="EC" id="2.5.1.18" evidence="1"/>
<evidence type="ECO:0000313" key="3">
    <source>
        <dbReference type="EMBL" id="KAJ6699691.1"/>
    </source>
</evidence>
<evidence type="ECO:0000313" key="4">
    <source>
        <dbReference type="Proteomes" id="UP001151532"/>
    </source>
</evidence>
<sequence length="153" mass="17009">MPPLQVYALVSFVQQGIPPLVNRRTDLINYKRIADSSVGQALKMAEEVILLYILVSSYGMRVRIALEEKGIESEYQEKNMIDNSPLLLHMNPVHKMAPVLIHNGKPIRKVSGSDFVDKKIYDSGKGILMTRGEVQEGAKEMIGCLKILGGASR</sequence>
<keyword evidence="1" id="KW-0808">Transferase</keyword>
<dbReference type="AlphaFoldDB" id="A0A9Q0Q441"/>
<reference evidence="3" key="1">
    <citation type="submission" date="2022-11" db="EMBL/GenBank/DDBJ databases">
        <authorList>
            <person name="Hyden B.L."/>
            <person name="Feng K."/>
            <person name="Yates T."/>
            <person name="Jawdy S."/>
            <person name="Smart L.B."/>
            <person name="Muchero W."/>
        </authorList>
    </citation>
    <scope>NUCLEOTIDE SEQUENCE</scope>
    <source>
        <tissue evidence="3">Shoot tip</tissue>
    </source>
</reference>
<evidence type="ECO:0000256" key="1">
    <source>
        <dbReference type="RuleBase" id="RU369102"/>
    </source>
</evidence>
<dbReference type="GO" id="GO:0005829">
    <property type="term" value="C:cytosol"/>
    <property type="evidence" value="ECO:0007669"/>
    <property type="project" value="UniProtKB-SubCell"/>
</dbReference>
<protein>
    <recommendedName>
        <fullName evidence="1">Glutathione S-transferase</fullName>
        <ecNumber evidence="1">2.5.1.18</ecNumber>
    </recommendedName>
</protein>
<keyword evidence="1" id="KW-0963">Cytoplasm</keyword>
<comment type="subcellular location">
    <subcellularLocation>
        <location evidence="1">Cytoplasm</location>
        <location evidence="1">Cytosol</location>
    </subcellularLocation>
</comment>
<dbReference type="Proteomes" id="UP001151532">
    <property type="component" value="Chromosome 6"/>
</dbReference>
<dbReference type="PROSITE" id="PS50404">
    <property type="entry name" value="GST_NTER"/>
    <property type="match status" value="1"/>
</dbReference>
<organism evidence="3 4">
    <name type="scientific">Salix purpurea</name>
    <name type="common">Purple osier willow</name>
    <dbReference type="NCBI Taxonomy" id="77065"/>
    <lineage>
        <taxon>Eukaryota</taxon>
        <taxon>Viridiplantae</taxon>
        <taxon>Streptophyta</taxon>
        <taxon>Embryophyta</taxon>
        <taxon>Tracheophyta</taxon>
        <taxon>Spermatophyta</taxon>
        <taxon>Magnoliopsida</taxon>
        <taxon>eudicotyledons</taxon>
        <taxon>Gunneridae</taxon>
        <taxon>Pentapetalae</taxon>
        <taxon>rosids</taxon>
        <taxon>fabids</taxon>
        <taxon>Malpighiales</taxon>
        <taxon>Salicaceae</taxon>
        <taxon>Saliceae</taxon>
        <taxon>Salix</taxon>
    </lineage>
</organism>
<proteinExistence type="inferred from homology"/>
<feature type="domain" description="GST N-terminal" evidence="2">
    <location>
        <begin position="46"/>
        <end position="138"/>
    </location>
</feature>
<dbReference type="PANTHER" id="PTHR11260">
    <property type="entry name" value="GLUTATHIONE S-TRANSFERASE, GST, SUPERFAMILY, GST DOMAIN CONTAINING"/>
    <property type="match status" value="1"/>
</dbReference>
<dbReference type="OrthoDB" id="202840at2759"/>
<comment type="catalytic activity">
    <reaction evidence="1">
        <text>RX + glutathione = an S-substituted glutathione + a halide anion + H(+)</text>
        <dbReference type="Rhea" id="RHEA:16437"/>
        <dbReference type="ChEBI" id="CHEBI:15378"/>
        <dbReference type="ChEBI" id="CHEBI:16042"/>
        <dbReference type="ChEBI" id="CHEBI:17792"/>
        <dbReference type="ChEBI" id="CHEBI:57925"/>
        <dbReference type="ChEBI" id="CHEBI:90779"/>
        <dbReference type="EC" id="2.5.1.18"/>
    </reaction>
</comment>
<gene>
    <name evidence="3" type="ORF">OIU79_012862</name>
</gene>
<keyword evidence="4" id="KW-1185">Reference proteome</keyword>
<dbReference type="Gene3D" id="3.40.30.10">
    <property type="entry name" value="Glutaredoxin"/>
    <property type="match status" value="1"/>
</dbReference>